<dbReference type="RefSeq" id="WP_156393410.1">
    <property type="nucleotide sequence ID" value="NZ_JAMBPV010000005.1"/>
</dbReference>
<reference evidence="1" key="1">
    <citation type="submission" date="2022-05" db="EMBL/GenBank/DDBJ databases">
        <title>Comparative genomics of Staphylococcus equorum isolates.</title>
        <authorList>
            <person name="Luelf R.H."/>
        </authorList>
    </citation>
    <scope>NUCLEOTIDE SEQUENCE</scope>
    <source>
        <strain evidence="1">TMW 2.2343</strain>
    </source>
</reference>
<comment type="caution">
    <text evidence="1">The sequence shown here is derived from an EMBL/GenBank/DDBJ whole genome shotgun (WGS) entry which is preliminary data.</text>
</comment>
<dbReference type="AlphaFoldDB" id="A0A9X4R0B6"/>
<organism evidence="1 2">
    <name type="scientific">Staphylococcus equorum</name>
    <dbReference type="NCBI Taxonomy" id="246432"/>
    <lineage>
        <taxon>Bacteria</taxon>
        <taxon>Bacillati</taxon>
        <taxon>Bacillota</taxon>
        <taxon>Bacilli</taxon>
        <taxon>Bacillales</taxon>
        <taxon>Staphylococcaceae</taxon>
        <taxon>Staphylococcus</taxon>
    </lineage>
</organism>
<proteinExistence type="predicted"/>
<sequence>MGLSTEYDLKDSTGKVVGSVIPLNNKRNRLFGLYKRYGLDEFIVTDNRLEKIKNISI</sequence>
<dbReference type="EMBL" id="JAMBPX010000003">
    <property type="protein sequence ID" value="MDG0858702.1"/>
    <property type="molecule type" value="Genomic_DNA"/>
</dbReference>
<gene>
    <name evidence="1" type="ORF">M4L21_05110</name>
</gene>
<evidence type="ECO:0000313" key="2">
    <source>
        <dbReference type="Proteomes" id="UP001152302"/>
    </source>
</evidence>
<evidence type="ECO:0000313" key="1">
    <source>
        <dbReference type="EMBL" id="MDG0858702.1"/>
    </source>
</evidence>
<name>A0A9X4R0B6_9STAP</name>
<dbReference type="Proteomes" id="UP001152302">
    <property type="component" value="Unassembled WGS sequence"/>
</dbReference>
<protein>
    <submittedName>
        <fullName evidence="1">Uncharacterized protein</fullName>
    </submittedName>
</protein>
<accession>A0A9X4R0B6</accession>